<feature type="region of interest" description="Disordered" evidence="2">
    <location>
        <begin position="1"/>
        <end position="75"/>
    </location>
</feature>
<dbReference type="PANTHER" id="PTHR11647:SF74">
    <property type="entry name" value="PROTEIN UNC-33"/>
    <property type="match status" value="1"/>
</dbReference>
<sequence>MTSGILTKKSKPTTSIPASQHMIPPKSPERAASRSSTSASSNLSHSSRPRSSRSRNVVQDNATTTMAPTTPAATALSSKRLVRKGLDVSPAMLEFFGMKSGAGSNACFQFIDGRELEPCRTNKRYRELRESNNVLTATSGNDGGADRSDEVVAQNRHVRENVKDLSEPGPEHMPGVENGREMGNGLCKEEDNEEQTMVEMMEVKLGRMKSNSSKWREGMKRLTKSGLGQTHEPGPEYFSNAAGEDEDEDGGSEMRDEIVGERESTSNSCLSIILDARSHASAAVGAAATCSGNIAPGGGVIGGATTVTTATVTAMSMGAGDGGTAGAVLIKAAQIINDDSICVADVLIQDGIIKELSSKIEETEGIQIIDGTGKALMPAGIEVRTEFSSLNPVDDFETGSKAALAGGTATIIDVIQPKPNETLQSALDRFCKVAQSKSLCNVAFSVVISEWNDVIRKEMNVLVHDKGVNSFIIDIRNDEQLFEIFEYCQNLRVHARIIPENKDVITLLEKRLCESGISGTQCFHLSRPEALEADMVNHISVLSKLTNCPVALMSLSSRGAAETLLRQRNNLLIPE</sequence>
<dbReference type="AlphaFoldDB" id="A0A3P7JNJ0"/>
<feature type="region of interest" description="Disordered" evidence="2">
    <location>
        <begin position="223"/>
        <end position="263"/>
    </location>
</feature>
<feature type="compositionally biased region" description="Basic and acidic residues" evidence="2">
    <location>
        <begin position="252"/>
        <end position="263"/>
    </location>
</feature>
<proteinExistence type="inferred from homology"/>
<dbReference type="Proteomes" id="UP000277928">
    <property type="component" value="Unassembled WGS sequence"/>
</dbReference>
<evidence type="ECO:0000256" key="1">
    <source>
        <dbReference type="ARBA" id="ARBA00008829"/>
    </source>
</evidence>
<accession>A0A3P7JNJ0</accession>
<feature type="compositionally biased region" description="Low complexity" evidence="2">
    <location>
        <begin position="33"/>
        <end position="46"/>
    </location>
</feature>
<dbReference type="OMA" id="HEPGPEY"/>
<gene>
    <name evidence="3" type="ORF">NLS_LOCUS9898</name>
</gene>
<dbReference type="PANTHER" id="PTHR11647">
    <property type="entry name" value="HYDRANTOINASE/DIHYDROPYRIMIDINASE FAMILY MEMBER"/>
    <property type="match status" value="1"/>
</dbReference>
<feature type="non-terminal residue" evidence="3">
    <location>
        <position position="575"/>
    </location>
</feature>
<evidence type="ECO:0000313" key="4">
    <source>
        <dbReference type="Proteomes" id="UP000277928"/>
    </source>
</evidence>
<dbReference type="EMBL" id="UYRX01002096">
    <property type="protein sequence ID" value="VDM92713.1"/>
    <property type="molecule type" value="Genomic_DNA"/>
</dbReference>
<evidence type="ECO:0008006" key="5">
    <source>
        <dbReference type="Google" id="ProtNLM"/>
    </source>
</evidence>
<keyword evidence="4" id="KW-1185">Reference proteome</keyword>
<dbReference type="SUPFAM" id="SSF51338">
    <property type="entry name" value="Composite domain of metallo-dependent hydrolases"/>
    <property type="match status" value="1"/>
</dbReference>
<evidence type="ECO:0000313" key="3">
    <source>
        <dbReference type="EMBL" id="VDM92713.1"/>
    </source>
</evidence>
<evidence type="ECO:0000256" key="2">
    <source>
        <dbReference type="SAM" id="MobiDB-lite"/>
    </source>
</evidence>
<dbReference type="OrthoDB" id="10258955at2759"/>
<dbReference type="GO" id="GO:0006208">
    <property type="term" value="P:pyrimidine nucleobase catabolic process"/>
    <property type="evidence" value="ECO:0007669"/>
    <property type="project" value="TreeGrafter"/>
</dbReference>
<dbReference type="SUPFAM" id="SSF51556">
    <property type="entry name" value="Metallo-dependent hydrolases"/>
    <property type="match status" value="1"/>
</dbReference>
<dbReference type="Gene3D" id="2.30.40.10">
    <property type="entry name" value="Urease, subunit C, domain 1"/>
    <property type="match status" value="1"/>
</dbReference>
<dbReference type="GO" id="GO:0004157">
    <property type="term" value="F:dihydropyrimidinase activity"/>
    <property type="evidence" value="ECO:0007669"/>
    <property type="project" value="TreeGrafter"/>
</dbReference>
<dbReference type="InterPro" id="IPR011059">
    <property type="entry name" value="Metal-dep_hydrolase_composite"/>
</dbReference>
<organism evidence="3 4">
    <name type="scientific">Litomosoides sigmodontis</name>
    <name type="common">Filarial nematode worm</name>
    <dbReference type="NCBI Taxonomy" id="42156"/>
    <lineage>
        <taxon>Eukaryota</taxon>
        <taxon>Metazoa</taxon>
        <taxon>Ecdysozoa</taxon>
        <taxon>Nematoda</taxon>
        <taxon>Chromadorea</taxon>
        <taxon>Rhabditida</taxon>
        <taxon>Spirurina</taxon>
        <taxon>Spiruromorpha</taxon>
        <taxon>Filarioidea</taxon>
        <taxon>Onchocercidae</taxon>
        <taxon>Litomosoides</taxon>
    </lineage>
</organism>
<name>A0A3P7JNJ0_LITSI</name>
<reference evidence="3 4" key="1">
    <citation type="submission" date="2018-08" db="EMBL/GenBank/DDBJ databases">
        <authorList>
            <person name="Laetsch R D."/>
            <person name="Stevens L."/>
            <person name="Kumar S."/>
            <person name="Blaxter L. M."/>
        </authorList>
    </citation>
    <scope>NUCLEOTIDE SEQUENCE [LARGE SCALE GENOMIC DNA]</scope>
</reference>
<dbReference type="FunFam" id="3.20.20.140:FF:000174">
    <property type="entry name" value="Dihydropyrimidinase-related protein 2"/>
    <property type="match status" value="1"/>
</dbReference>
<comment type="similarity">
    <text evidence="1">Belongs to the metallo-dependent hydrolases superfamily. Hydantoinase/dihydropyrimidinase family.</text>
</comment>
<feature type="region of interest" description="Disordered" evidence="2">
    <location>
        <begin position="134"/>
        <end position="154"/>
    </location>
</feature>
<dbReference type="GO" id="GO:0005829">
    <property type="term" value="C:cytosol"/>
    <property type="evidence" value="ECO:0007669"/>
    <property type="project" value="TreeGrafter"/>
</dbReference>
<dbReference type="Gene3D" id="3.20.20.140">
    <property type="entry name" value="Metal-dependent hydrolases"/>
    <property type="match status" value="1"/>
</dbReference>
<protein>
    <recommendedName>
        <fullName evidence="5">Amidohydrolase-related domain-containing protein</fullName>
    </recommendedName>
</protein>
<feature type="compositionally biased region" description="Low complexity" evidence="2">
    <location>
        <begin position="62"/>
        <end position="75"/>
    </location>
</feature>
<dbReference type="STRING" id="42156.A0A3P7JNJ0"/>
<dbReference type="InterPro" id="IPR050378">
    <property type="entry name" value="Metallo-dep_Hydrolases_sf"/>
</dbReference>
<dbReference type="InterPro" id="IPR032466">
    <property type="entry name" value="Metal_Hydrolase"/>
</dbReference>